<gene>
    <name evidence="1" type="ORF">EST38_g6847</name>
</gene>
<name>A0A4Q2DGT9_9AGAR</name>
<dbReference type="EMBL" id="SDEE01000227">
    <property type="protein sequence ID" value="RXW19003.1"/>
    <property type="molecule type" value="Genomic_DNA"/>
</dbReference>
<evidence type="ECO:0000313" key="1">
    <source>
        <dbReference type="EMBL" id="RXW19003.1"/>
    </source>
</evidence>
<organism evidence="1 2">
    <name type="scientific">Candolleomyces aberdarensis</name>
    <dbReference type="NCBI Taxonomy" id="2316362"/>
    <lineage>
        <taxon>Eukaryota</taxon>
        <taxon>Fungi</taxon>
        <taxon>Dikarya</taxon>
        <taxon>Basidiomycota</taxon>
        <taxon>Agaricomycotina</taxon>
        <taxon>Agaricomycetes</taxon>
        <taxon>Agaricomycetidae</taxon>
        <taxon>Agaricales</taxon>
        <taxon>Agaricineae</taxon>
        <taxon>Psathyrellaceae</taxon>
        <taxon>Candolleomyces</taxon>
    </lineage>
</organism>
<protein>
    <submittedName>
        <fullName evidence="1">Uncharacterized protein</fullName>
    </submittedName>
</protein>
<dbReference type="InterPro" id="IPR032675">
    <property type="entry name" value="LRR_dom_sf"/>
</dbReference>
<dbReference type="AlphaFoldDB" id="A0A4Q2DGT9"/>
<sequence length="601" mass="67282">MSAPTAPTCSVGDLPPNILRQIFAIYRSDCRADTDRYASRSSNIWMRVALICQEWRSIALDYAELWCTLRIRHFRDATMSQLSDQLERTKDLPLDITLYIDSPKDKETISNFLATCMLMAQLTPRLKLLEVGGEEPPYVEALLRALTGSADELTSFTLGGVRCEIPDSLFAGGTPKLQHLQLEGCGNIPWSSNLFRSESLSELGLRKVACHFAGDQASFPHLHQQLRPLANTLTTLQLDTILPHTVGPSILENVPTLHLPNLRDLSLCGRTVVVSTLLRSLKIPPSAKVHFDVHVGGEAGDAQAGTEFNNTCQAIRDARSSNLIELTDLSIHSRNWQGTLPLWVYGWGGDAIAAKRYRPYMTIPIQTMPIFSFTFEDPRYVGVGRSVINFFPNTIAWPCLSLVRLQSLELKATRDYLTVPPSVWDSFSDLPKLTMLRIENLIIEDFVRCMDNDSSAIEDTLQPTLAEAPDYSHNKEKKTASSFPRRFAALKCLFFEGIAFYPSPSGMFTRRNHSAPDSHPFLDRLLKNFQLRQRIGVPLESIDFGFTNREGVSDHMLGLLTQCVSEVNGRSLSLKRSDIEVWELPFVEQPYLVSLPPAPAA</sequence>
<dbReference type="SUPFAM" id="SSF52047">
    <property type="entry name" value="RNI-like"/>
    <property type="match status" value="1"/>
</dbReference>
<evidence type="ECO:0000313" key="2">
    <source>
        <dbReference type="Proteomes" id="UP000290288"/>
    </source>
</evidence>
<reference evidence="1 2" key="1">
    <citation type="submission" date="2019-01" db="EMBL/GenBank/DDBJ databases">
        <title>Draft genome sequence of Psathyrella aberdarensis IHI B618.</title>
        <authorList>
            <person name="Buettner E."/>
            <person name="Kellner H."/>
        </authorList>
    </citation>
    <scope>NUCLEOTIDE SEQUENCE [LARGE SCALE GENOMIC DNA]</scope>
    <source>
        <strain evidence="1 2">IHI B618</strain>
    </source>
</reference>
<dbReference type="STRING" id="2316362.A0A4Q2DGT9"/>
<proteinExistence type="predicted"/>
<accession>A0A4Q2DGT9</accession>
<comment type="caution">
    <text evidence="1">The sequence shown here is derived from an EMBL/GenBank/DDBJ whole genome shotgun (WGS) entry which is preliminary data.</text>
</comment>
<dbReference type="Proteomes" id="UP000290288">
    <property type="component" value="Unassembled WGS sequence"/>
</dbReference>
<dbReference type="OrthoDB" id="3053652at2759"/>
<keyword evidence="2" id="KW-1185">Reference proteome</keyword>
<dbReference type="Gene3D" id="3.80.10.10">
    <property type="entry name" value="Ribonuclease Inhibitor"/>
    <property type="match status" value="1"/>
</dbReference>